<dbReference type="OrthoDB" id="6020705at2759"/>
<dbReference type="PANTHER" id="PTHR12156">
    <property type="entry name" value="PLECKSTRIN HOMOLOGY-LIKE DOMAIN, FAMILY B, MEMBER 3"/>
    <property type="match status" value="1"/>
</dbReference>
<name>A0A2G8JE51_STIJA</name>
<sequence length="530" mass="62111">MNWQSAKLQPEEVEESLQKLENARKHSIFKIETLEKEIDDLEAQETETLREERDLLEESRKSLQQLEQRHLESKREFDLCTHPARKEVLGDRLRGEMEQLDLERKRFEDLEFSQLELEARIEEEKEIMELELKREASEENDKIKATKSSVSEIDLQMSNIIRTAKESTDMLETKRRATLEMLRKERDLLESIETQYNNLMVQYSKNPQESVEMNYFRRQCLTSPSESLAVFVPLSDIKQKRYFNNRRLSFSFSTASQDQRIIRTEAETPFEMSLSDEYLARRKSHELVDASPPLSQNGDSASSVHLSPAKQAQKGSSLLMDIERNRRQTLEATGEILIEREKKRLQELRQRASTEAINQWEERRRCESASATMSSLHTSPKHALGSPLYYNSDSANYFSDCASVSSFESIEGRLDAPGVYSGHSTPIRSINSSRQFTPEERLKLKEMERMLREAQIEKQVLLEEQEKSKLREINHLAEEKKKRELLERQLKEESQMREEMIMNQVKMREKTNSIQVKAYDKKEGVGGRWI</sequence>
<gene>
    <name evidence="3" type="ORF">BSL78_29166</name>
</gene>
<dbReference type="PANTHER" id="PTHR12156:SF5">
    <property type="entry name" value="FI18040P1"/>
    <property type="match status" value="1"/>
</dbReference>
<organism evidence="3 4">
    <name type="scientific">Stichopus japonicus</name>
    <name type="common">Sea cucumber</name>
    <dbReference type="NCBI Taxonomy" id="307972"/>
    <lineage>
        <taxon>Eukaryota</taxon>
        <taxon>Metazoa</taxon>
        <taxon>Echinodermata</taxon>
        <taxon>Eleutherozoa</taxon>
        <taxon>Echinozoa</taxon>
        <taxon>Holothuroidea</taxon>
        <taxon>Aspidochirotacea</taxon>
        <taxon>Aspidochirotida</taxon>
        <taxon>Stichopodidae</taxon>
        <taxon>Apostichopus</taxon>
    </lineage>
</organism>
<evidence type="ECO:0000313" key="4">
    <source>
        <dbReference type="Proteomes" id="UP000230750"/>
    </source>
</evidence>
<reference evidence="3 4" key="1">
    <citation type="journal article" date="2017" name="PLoS Biol.">
        <title>The sea cucumber genome provides insights into morphological evolution and visceral regeneration.</title>
        <authorList>
            <person name="Zhang X."/>
            <person name="Sun L."/>
            <person name="Yuan J."/>
            <person name="Sun Y."/>
            <person name="Gao Y."/>
            <person name="Zhang L."/>
            <person name="Li S."/>
            <person name="Dai H."/>
            <person name="Hamel J.F."/>
            <person name="Liu C."/>
            <person name="Yu Y."/>
            <person name="Liu S."/>
            <person name="Lin W."/>
            <person name="Guo K."/>
            <person name="Jin S."/>
            <person name="Xu P."/>
            <person name="Storey K.B."/>
            <person name="Huan P."/>
            <person name="Zhang T."/>
            <person name="Zhou Y."/>
            <person name="Zhang J."/>
            <person name="Lin C."/>
            <person name="Li X."/>
            <person name="Xing L."/>
            <person name="Huo D."/>
            <person name="Sun M."/>
            <person name="Wang L."/>
            <person name="Mercier A."/>
            <person name="Li F."/>
            <person name="Yang H."/>
            <person name="Xiang J."/>
        </authorList>
    </citation>
    <scope>NUCLEOTIDE SEQUENCE [LARGE SCALE GENOMIC DNA]</scope>
    <source>
        <strain evidence="3">Shaxun</strain>
        <tissue evidence="3">Muscle</tissue>
    </source>
</reference>
<feature type="coiled-coil region" evidence="1">
    <location>
        <begin position="17"/>
        <end position="76"/>
    </location>
</feature>
<comment type="caution">
    <text evidence="3">The sequence shown here is derived from an EMBL/GenBank/DDBJ whole genome shotgun (WGS) entry which is preliminary data.</text>
</comment>
<keyword evidence="4" id="KW-1185">Reference proteome</keyword>
<protein>
    <submittedName>
        <fullName evidence="3">Putative pleckstrin-likey-like domain family B member 1 isoform X3</fullName>
    </submittedName>
</protein>
<evidence type="ECO:0000256" key="1">
    <source>
        <dbReference type="SAM" id="Coils"/>
    </source>
</evidence>
<dbReference type="EMBL" id="MRZV01002317">
    <property type="protein sequence ID" value="PIK34013.1"/>
    <property type="molecule type" value="Genomic_DNA"/>
</dbReference>
<evidence type="ECO:0000256" key="2">
    <source>
        <dbReference type="SAM" id="MobiDB-lite"/>
    </source>
</evidence>
<evidence type="ECO:0000313" key="3">
    <source>
        <dbReference type="EMBL" id="PIK34013.1"/>
    </source>
</evidence>
<dbReference type="AlphaFoldDB" id="A0A2G8JE51"/>
<keyword evidence="1" id="KW-0175">Coiled coil</keyword>
<proteinExistence type="predicted"/>
<feature type="region of interest" description="Disordered" evidence="2">
    <location>
        <begin position="292"/>
        <end position="314"/>
    </location>
</feature>
<dbReference type="InterPro" id="IPR052212">
    <property type="entry name" value="PH-like_domain"/>
</dbReference>
<feature type="compositionally biased region" description="Polar residues" evidence="2">
    <location>
        <begin position="293"/>
        <end position="305"/>
    </location>
</feature>
<dbReference type="Proteomes" id="UP000230750">
    <property type="component" value="Unassembled WGS sequence"/>
</dbReference>
<feature type="coiled-coil region" evidence="1">
    <location>
        <begin position="444"/>
        <end position="503"/>
    </location>
</feature>
<accession>A0A2G8JE51</accession>